<dbReference type="InterPro" id="IPR007922">
    <property type="entry name" value="DciA-like"/>
</dbReference>
<dbReference type="AlphaFoldDB" id="A0A212IUI3"/>
<evidence type="ECO:0000313" key="1">
    <source>
        <dbReference type="EMBL" id="SBV90870.1"/>
    </source>
</evidence>
<accession>A0A212IUI3</accession>
<name>A0A212IUI3_9DELT</name>
<evidence type="ECO:0008006" key="2">
    <source>
        <dbReference type="Google" id="ProtNLM"/>
    </source>
</evidence>
<proteinExistence type="predicted"/>
<protein>
    <recommendedName>
        <fullName evidence="2">DUF721 domain-containing protein</fullName>
    </recommendedName>
</protein>
<dbReference type="Pfam" id="PF05258">
    <property type="entry name" value="DciA"/>
    <property type="match status" value="1"/>
</dbReference>
<dbReference type="PANTHER" id="PTHR36456">
    <property type="entry name" value="UPF0232 PROTEIN SCO3875"/>
    <property type="match status" value="1"/>
</dbReference>
<gene>
    <name evidence="1" type="ORF">KL86DPRO_10101</name>
</gene>
<organism evidence="1">
    <name type="scientific">uncultured delta proteobacterium</name>
    <dbReference type="NCBI Taxonomy" id="34034"/>
    <lineage>
        <taxon>Bacteria</taxon>
        <taxon>Deltaproteobacteria</taxon>
        <taxon>environmental samples</taxon>
    </lineage>
</organism>
<dbReference type="EMBL" id="FLUQ01000001">
    <property type="protein sequence ID" value="SBV90870.1"/>
    <property type="molecule type" value="Genomic_DNA"/>
</dbReference>
<reference evidence="1" key="1">
    <citation type="submission" date="2016-04" db="EMBL/GenBank/DDBJ databases">
        <authorList>
            <person name="Evans L.H."/>
            <person name="Alamgir A."/>
            <person name="Owens N."/>
            <person name="Weber N.D."/>
            <person name="Virtaneva K."/>
            <person name="Barbian K."/>
            <person name="Babar A."/>
            <person name="Rosenke K."/>
        </authorList>
    </citation>
    <scope>NUCLEOTIDE SEQUENCE</scope>
    <source>
        <strain evidence="1">86</strain>
    </source>
</reference>
<dbReference type="PANTHER" id="PTHR36456:SF1">
    <property type="entry name" value="UPF0232 PROTEIN SCO3875"/>
    <property type="match status" value="1"/>
</dbReference>
<sequence length="148" mass="16800">MSITDALAAFLDKRGGKEHARLVLLWEHWGMVMGEELASLAMPLGHKKDVLLLAAEDSMAAQDIAMQSGEVLERVNAFMNEPYFSRIQVELVMGRHDLSRARPEIRPRPSDYRIPRPENLGSLRGAFDPASPVARCYEAYLRYFNRVK</sequence>